<accession>A0A0P6H0T1</accession>
<name>A0A0P6H0T1_9CRUS</name>
<proteinExistence type="predicted"/>
<sequence length="94" mass="10881">MMPFQSLAACTQCQTLGTGDINFQRRSSMKLPSSCPNRLMMTAKNLPHPQEMSMYSLCSFYWKYMRMPSSRNVEMRQEYVAEGTSNYSKTITNQ</sequence>
<evidence type="ECO:0000313" key="1">
    <source>
        <dbReference type="EMBL" id="JAN68543.1"/>
    </source>
</evidence>
<dbReference type="EMBL" id="GDIQ01026194">
    <property type="protein sequence ID" value="JAN68543.1"/>
    <property type="molecule type" value="Transcribed_RNA"/>
</dbReference>
<reference evidence="1" key="1">
    <citation type="submission" date="2015-10" db="EMBL/GenBank/DDBJ databases">
        <title>EvidentialGene: Evidence-directed Construction of Complete mRNA Transcriptomes without Genomes.</title>
        <authorList>
            <person name="Gilbert D.G."/>
        </authorList>
    </citation>
    <scope>NUCLEOTIDE SEQUENCE</scope>
</reference>
<dbReference type="AlphaFoldDB" id="A0A0P6H0T1"/>
<protein>
    <submittedName>
        <fullName evidence="1">Uncharacterized protein</fullName>
    </submittedName>
</protein>
<organism evidence="1">
    <name type="scientific">Daphnia magna</name>
    <dbReference type="NCBI Taxonomy" id="35525"/>
    <lineage>
        <taxon>Eukaryota</taxon>
        <taxon>Metazoa</taxon>
        <taxon>Ecdysozoa</taxon>
        <taxon>Arthropoda</taxon>
        <taxon>Crustacea</taxon>
        <taxon>Branchiopoda</taxon>
        <taxon>Diplostraca</taxon>
        <taxon>Cladocera</taxon>
        <taxon>Anomopoda</taxon>
        <taxon>Daphniidae</taxon>
        <taxon>Daphnia</taxon>
    </lineage>
</organism>